<accession>A0A9D2K5Q6</accession>
<reference evidence="2" key="2">
    <citation type="submission" date="2021-04" db="EMBL/GenBank/DDBJ databases">
        <authorList>
            <person name="Gilroy R."/>
        </authorList>
    </citation>
    <scope>NUCLEOTIDE SEQUENCE</scope>
    <source>
        <strain evidence="2">ChiBcec1-1093</strain>
    </source>
</reference>
<evidence type="ECO:0000313" key="3">
    <source>
        <dbReference type="Proteomes" id="UP000824101"/>
    </source>
</evidence>
<organism evidence="2 3">
    <name type="scientific">Candidatus Lachnoclostridium stercorigallinarum</name>
    <dbReference type="NCBI Taxonomy" id="2838634"/>
    <lineage>
        <taxon>Bacteria</taxon>
        <taxon>Bacillati</taxon>
        <taxon>Bacillota</taxon>
        <taxon>Clostridia</taxon>
        <taxon>Lachnospirales</taxon>
        <taxon>Lachnospiraceae</taxon>
    </lineage>
</organism>
<comment type="caution">
    <text evidence="2">The sequence shown here is derived from an EMBL/GenBank/DDBJ whole genome shotgun (WGS) entry which is preliminary data.</text>
</comment>
<dbReference type="AlphaFoldDB" id="A0A9D2K5Q6"/>
<keyword evidence="1" id="KW-0732">Signal</keyword>
<feature type="non-terminal residue" evidence="2">
    <location>
        <position position="149"/>
    </location>
</feature>
<reference evidence="2" key="1">
    <citation type="journal article" date="2021" name="PeerJ">
        <title>Extensive microbial diversity within the chicken gut microbiome revealed by metagenomics and culture.</title>
        <authorList>
            <person name="Gilroy R."/>
            <person name="Ravi A."/>
            <person name="Getino M."/>
            <person name="Pursley I."/>
            <person name="Horton D.L."/>
            <person name="Alikhan N.F."/>
            <person name="Baker D."/>
            <person name="Gharbi K."/>
            <person name="Hall N."/>
            <person name="Watson M."/>
            <person name="Adriaenssens E.M."/>
            <person name="Foster-Nyarko E."/>
            <person name="Jarju S."/>
            <person name="Secka A."/>
            <person name="Antonio M."/>
            <person name="Oren A."/>
            <person name="Chaudhuri R.R."/>
            <person name="La Ragione R."/>
            <person name="Hildebrand F."/>
            <person name="Pallen M.J."/>
        </authorList>
    </citation>
    <scope>NUCLEOTIDE SEQUENCE</scope>
    <source>
        <strain evidence="2">ChiBcec1-1093</strain>
    </source>
</reference>
<dbReference type="EMBL" id="DXBC01000043">
    <property type="protein sequence ID" value="HIZ78698.1"/>
    <property type="molecule type" value="Genomic_DNA"/>
</dbReference>
<feature type="signal peptide" evidence="1">
    <location>
        <begin position="1"/>
        <end position="24"/>
    </location>
</feature>
<sequence length="149" mass="16780">MKKWLKTAALSAVFALSVSATAFAGQWQQNTDGWWWQEDDGSYPQNTWRWLDGNSDGLAECYYFDSNGYMVTNTSVNGYQIDLNGRWVQDGAVQYLQIQTPENGALEALRAATEKSQAMTSIDTDMFMNMQIGMEGLTLDMNMNGNMKI</sequence>
<feature type="chain" id="PRO_5038505591" description="Cell wall binding repeat-containing protein" evidence="1">
    <location>
        <begin position="25"/>
        <end position="149"/>
    </location>
</feature>
<name>A0A9D2K5Q6_9FIRM</name>
<protein>
    <recommendedName>
        <fullName evidence="4">Cell wall binding repeat-containing protein</fullName>
    </recommendedName>
</protein>
<dbReference type="Proteomes" id="UP000824101">
    <property type="component" value="Unassembled WGS sequence"/>
</dbReference>
<evidence type="ECO:0000313" key="2">
    <source>
        <dbReference type="EMBL" id="HIZ78698.1"/>
    </source>
</evidence>
<evidence type="ECO:0000256" key="1">
    <source>
        <dbReference type="SAM" id="SignalP"/>
    </source>
</evidence>
<gene>
    <name evidence="2" type="ORF">IAA17_02780</name>
</gene>
<dbReference type="SUPFAM" id="SSF69360">
    <property type="entry name" value="Cell wall binding repeat"/>
    <property type="match status" value="1"/>
</dbReference>
<evidence type="ECO:0008006" key="4">
    <source>
        <dbReference type="Google" id="ProtNLM"/>
    </source>
</evidence>
<proteinExistence type="predicted"/>
<dbReference type="Gene3D" id="2.10.270.10">
    <property type="entry name" value="Cholin Binding"/>
    <property type="match status" value="1"/>
</dbReference>